<comment type="caution">
    <text evidence="1">The sequence shown here is derived from an EMBL/GenBank/DDBJ whole genome shotgun (WGS) entry which is preliminary data.</text>
</comment>
<organism evidence="1 2">
    <name type="scientific">Helicocarpus griseus UAMH5409</name>
    <dbReference type="NCBI Taxonomy" id="1447875"/>
    <lineage>
        <taxon>Eukaryota</taxon>
        <taxon>Fungi</taxon>
        <taxon>Dikarya</taxon>
        <taxon>Ascomycota</taxon>
        <taxon>Pezizomycotina</taxon>
        <taxon>Eurotiomycetes</taxon>
        <taxon>Eurotiomycetidae</taxon>
        <taxon>Onygenales</taxon>
        <taxon>Ajellomycetaceae</taxon>
        <taxon>Helicocarpus</taxon>
    </lineage>
</organism>
<dbReference type="EMBL" id="PDNB01000097">
    <property type="protein sequence ID" value="PGH08842.1"/>
    <property type="molecule type" value="Genomic_DNA"/>
</dbReference>
<keyword evidence="2" id="KW-1185">Reference proteome</keyword>
<dbReference type="OrthoDB" id="5427059at2759"/>
<dbReference type="Proteomes" id="UP000223968">
    <property type="component" value="Unassembled WGS sequence"/>
</dbReference>
<evidence type="ECO:0000313" key="2">
    <source>
        <dbReference type="Proteomes" id="UP000223968"/>
    </source>
</evidence>
<sequence length="159" mass="19067">MQYQLSHGLARIRQFVGIEPEKARHNLLATWSERHIHPGFLSSALREAAVWGIDQVLAEFESEDEDEFIPKPWFKDEDSGPEDAWRWAHQAEKSRTFVYSPSNIQLREWSYVMWDRRRLDEWCVFEQAWNGYVDIDEFEQVESVRRLEEQGMLRPGRRL</sequence>
<protein>
    <submittedName>
        <fullName evidence="1">Uncharacterized protein</fullName>
    </submittedName>
</protein>
<evidence type="ECO:0000313" key="1">
    <source>
        <dbReference type="EMBL" id="PGH08842.1"/>
    </source>
</evidence>
<accession>A0A2B7XJI5</accession>
<name>A0A2B7XJI5_9EURO</name>
<gene>
    <name evidence="1" type="ORF">AJ79_05846</name>
</gene>
<reference evidence="1 2" key="1">
    <citation type="submission" date="2017-10" db="EMBL/GenBank/DDBJ databases">
        <title>Comparative genomics in systemic dimorphic fungi from Ajellomycetaceae.</title>
        <authorList>
            <person name="Munoz J.F."/>
            <person name="Mcewen J.G."/>
            <person name="Clay O.K."/>
            <person name="Cuomo C.A."/>
        </authorList>
    </citation>
    <scope>NUCLEOTIDE SEQUENCE [LARGE SCALE GENOMIC DNA]</scope>
    <source>
        <strain evidence="1 2">UAMH5409</strain>
    </source>
</reference>
<dbReference type="AlphaFoldDB" id="A0A2B7XJI5"/>
<proteinExistence type="predicted"/>